<dbReference type="InterPro" id="IPR002575">
    <property type="entry name" value="Aminoglycoside_PTrfase"/>
</dbReference>
<dbReference type="InterPro" id="IPR052077">
    <property type="entry name" value="CcrZ_PhaseVar_Mediator"/>
</dbReference>
<dbReference type="EMBL" id="RSFW01000010">
    <property type="protein sequence ID" value="RSD27771.1"/>
    <property type="molecule type" value="Genomic_DNA"/>
</dbReference>
<proteinExistence type="predicted"/>
<dbReference type="PANTHER" id="PTHR40086">
    <property type="entry name" value="PHOSPHOTRANSFERASE YTMP-RELATED"/>
    <property type="match status" value="1"/>
</dbReference>
<evidence type="ECO:0000313" key="3">
    <source>
        <dbReference type="Proteomes" id="UP000279911"/>
    </source>
</evidence>
<dbReference type="SUPFAM" id="SSF56112">
    <property type="entry name" value="Protein kinase-like (PK-like)"/>
    <property type="match status" value="1"/>
</dbReference>
<dbReference type="OrthoDB" id="3171511at2"/>
<gene>
    <name evidence="2" type="ORF">EJA10_08310</name>
</gene>
<evidence type="ECO:0000313" key="2">
    <source>
        <dbReference type="EMBL" id="RSD27771.1"/>
    </source>
</evidence>
<organism evidence="2 3">
    <name type="scientific">Mesobacillus subterraneus</name>
    <dbReference type="NCBI Taxonomy" id="285983"/>
    <lineage>
        <taxon>Bacteria</taxon>
        <taxon>Bacillati</taxon>
        <taxon>Bacillota</taxon>
        <taxon>Bacilli</taxon>
        <taxon>Bacillales</taxon>
        <taxon>Bacillaceae</taxon>
        <taxon>Mesobacillus</taxon>
    </lineage>
</organism>
<dbReference type="Pfam" id="PF01636">
    <property type="entry name" value="APH"/>
    <property type="match status" value="1"/>
</dbReference>
<dbReference type="AlphaFoldDB" id="A0A3R9EAX5"/>
<evidence type="ECO:0000259" key="1">
    <source>
        <dbReference type="Pfam" id="PF01636"/>
    </source>
</evidence>
<dbReference type="STRING" id="285983.UB32_07610"/>
<reference evidence="3" key="1">
    <citation type="submission" date="2018-12" db="EMBL/GenBank/DDBJ databases">
        <title>Bacillus chawlae sp. nov., Bacillus glennii sp. nov., and Bacillus saganii sp. nov. Isolated from the Vehicle Assembly Building at Kennedy Space Center where the Viking Spacecraft were Assembled.</title>
        <authorList>
            <person name="Seuylemezian A."/>
            <person name="Vaishampayan P."/>
        </authorList>
    </citation>
    <scope>NUCLEOTIDE SEQUENCE [LARGE SCALE GENOMIC DNA]</scope>
    <source>
        <strain evidence="3">DSM 13966</strain>
    </source>
</reference>
<dbReference type="RefSeq" id="WP_125479549.1">
    <property type="nucleotide sequence ID" value="NZ_RSFW01000010.1"/>
</dbReference>
<keyword evidence="2" id="KW-0808">Transferase</keyword>
<dbReference type="InterPro" id="IPR011009">
    <property type="entry name" value="Kinase-like_dom_sf"/>
</dbReference>
<name>A0A3R9EAX5_9BACI</name>
<sequence length="257" mass="29412">MEHLFGQDWEIVPAGGATGAAYFAQHEEQRLFLKRNSSPFLAVLSAEGIVPKLVWTKRLENGDVITAQQWMNGRELKPADMNDDRVAKLLKKIHASEPLLGMLTRLGKSPLNPDMLLHALNGELDEELRAKPAVIASMSFLFENVGRVDFGEKVVCHCDVNHNNWLLTEDNQLYLIDWDGAMIADPAIDIGLLLYSYIPEEEWEEWLNKYGLILTDGLKLRMKWYALAQSLSSIQWHKNQNRIPEMEKWIDFLKALI</sequence>
<feature type="domain" description="Aminoglycoside phosphotransferase" evidence="1">
    <location>
        <begin position="14"/>
        <end position="211"/>
    </location>
</feature>
<protein>
    <submittedName>
        <fullName evidence="2">Phosphotransferase</fullName>
    </submittedName>
</protein>
<accession>A0A3R9EAX5</accession>
<dbReference type="Proteomes" id="UP000279911">
    <property type="component" value="Unassembled WGS sequence"/>
</dbReference>
<dbReference type="PANTHER" id="PTHR40086:SF1">
    <property type="entry name" value="CELL CYCLE REGULATOR CCRZ"/>
    <property type="match status" value="1"/>
</dbReference>
<dbReference type="Gene3D" id="3.90.1200.10">
    <property type="match status" value="1"/>
</dbReference>
<dbReference type="GO" id="GO:0016740">
    <property type="term" value="F:transferase activity"/>
    <property type="evidence" value="ECO:0007669"/>
    <property type="project" value="UniProtKB-KW"/>
</dbReference>
<comment type="caution">
    <text evidence="2">The sequence shown here is derived from an EMBL/GenBank/DDBJ whole genome shotgun (WGS) entry which is preliminary data.</text>
</comment>